<name>A0AAE3ZLB2_9ACTN</name>
<feature type="region of interest" description="Disordered" evidence="1">
    <location>
        <begin position="93"/>
        <end position="127"/>
    </location>
</feature>
<dbReference type="PROSITE" id="PS50927">
    <property type="entry name" value="BULB_LECTIN"/>
    <property type="match status" value="1"/>
</dbReference>
<dbReference type="RefSeq" id="WP_310409345.1">
    <property type="nucleotide sequence ID" value="NZ_JAVDYC010000001.1"/>
</dbReference>
<organism evidence="5 6">
    <name type="scientific">Catenuloplanes niger</name>
    <dbReference type="NCBI Taxonomy" id="587534"/>
    <lineage>
        <taxon>Bacteria</taxon>
        <taxon>Bacillati</taxon>
        <taxon>Actinomycetota</taxon>
        <taxon>Actinomycetes</taxon>
        <taxon>Micromonosporales</taxon>
        <taxon>Micromonosporaceae</taxon>
        <taxon>Catenuloplanes</taxon>
    </lineage>
</organism>
<protein>
    <submittedName>
        <fullName evidence="5">Uncharacterized protein</fullName>
    </submittedName>
</protein>
<dbReference type="SMART" id="SM00530">
    <property type="entry name" value="HTH_XRE"/>
    <property type="match status" value="1"/>
</dbReference>
<comment type="caution">
    <text evidence="5">The sequence shown here is derived from an EMBL/GenBank/DDBJ whole genome shotgun (WGS) entry which is preliminary data.</text>
</comment>
<dbReference type="SUPFAM" id="SSF51110">
    <property type="entry name" value="alpha-D-mannose-specific plant lectins"/>
    <property type="match status" value="1"/>
</dbReference>
<feature type="transmembrane region" description="Helical" evidence="2">
    <location>
        <begin position="134"/>
        <end position="154"/>
    </location>
</feature>
<gene>
    <name evidence="5" type="ORF">J2S44_000970</name>
</gene>
<dbReference type="GO" id="GO:0003677">
    <property type="term" value="F:DNA binding"/>
    <property type="evidence" value="ECO:0007669"/>
    <property type="project" value="InterPro"/>
</dbReference>
<dbReference type="Gene3D" id="2.90.10.10">
    <property type="entry name" value="Bulb-type lectin domain"/>
    <property type="match status" value="1"/>
</dbReference>
<evidence type="ECO:0000313" key="5">
    <source>
        <dbReference type="EMBL" id="MDR7320720.1"/>
    </source>
</evidence>
<feature type="domain" description="Bulb-type lectin" evidence="3">
    <location>
        <begin position="210"/>
        <end position="320"/>
    </location>
</feature>
<accession>A0AAE3ZLB2</accession>
<feature type="region of interest" description="Disordered" evidence="1">
    <location>
        <begin position="171"/>
        <end position="190"/>
    </location>
</feature>
<evidence type="ECO:0000256" key="2">
    <source>
        <dbReference type="SAM" id="Phobius"/>
    </source>
</evidence>
<keyword evidence="2" id="KW-0812">Transmembrane</keyword>
<dbReference type="InterPro" id="IPR001387">
    <property type="entry name" value="Cro/C1-type_HTH"/>
</dbReference>
<dbReference type="SUPFAM" id="SSF47413">
    <property type="entry name" value="lambda repressor-like DNA-binding domains"/>
    <property type="match status" value="1"/>
</dbReference>
<evidence type="ECO:0000256" key="1">
    <source>
        <dbReference type="SAM" id="MobiDB-lite"/>
    </source>
</evidence>
<evidence type="ECO:0000259" key="4">
    <source>
        <dbReference type="PROSITE" id="PS50943"/>
    </source>
</evidence>
<dbReference type="InterPro" id="IPR010982">
    <property type="entry name" value="Lambda_DNA-bd_dom_sf"/>
</dbReference>
<keyword evidence="2" id="KW-1133">Transmembrane helix</keyword>
<reference evidence="5 6" key="1">
    <citation type="submission" date="2023-07" db="EMBL/GenBank/DDBJ databases">
        <title>Sequencing the genomes of 1000 actinobacteria strains.</title>
        <authorList>
            <person name="Klenk H.-P."/>
        </authorList>
    </citation>
    <scope>NUCLEOTIDE SEQUENCE [LARGE SCALE GENOMIC DNA]</scope>
    <source>
        <strain evidence="5 6">DSM 44711</strain>
    </source>
</reference>
<dbReference type="AlphaFoldDB" id="A0AAE3ZLB2"/>
<feature type="domain" description="HTH cro/C1-type" evidence="4">
    <location>
        <begin position="22"/>
        <end position="76"/>
    </location>
</feature>
<dbReference type="Pfam" id="PF13560">
    <property type="entry name" value="HTH_31"/>
    <property type="match status" value="1"/>
</dbReference>
<proteinExistence type="predicted"/>
<dbReference type="InterPro" id="IPR036426">
    <property type="entry name" value="Bulb-type_lectin_dom_sf"/>
</dbReference>
<dbReference type="InterPro" id="IPR001480">
    <property type="entry name" value="Bulb-type_lectin_dom"/>
</dbReference>
<sequence length="320" mass="34468">MTDEPNGGAPRTGAKQELAEELQRLRVRSGKSLRELAVSTHSSDSSLSRYLTGQVVPPWRTVETLCDIAGEDPGTVKALWNQARSVRILDKLQSRGPAHRSAGRPSPPPEHPHGAASVNATPAGRPGVSRQRSIRLAAAALGVIMLMAATGIVVHRLTITSMEERFARERTAAALASSPPAPPGAAPDNPTSPMCQFSHSEMGKALWLEAFVIAPGGTLRRGEVCRIGRAHVTVEADGLTVRVVGQRDVEWKSGWFSGAEATTDRAVFTADGRLSTYDVTNTELWASHRPARATEGQLAIQSDGNLVIYSKDWQHLWAIR</sequence>
<keyword evidence="6" id="KW-1185">Reference proteome</keyword>
<dbReference type="Gene3D" id="1.10.260.40">
    <property type="entry name" value="lambda repressor-like DNA-binding domains"/>
    <property type="match status" value="1"/>
</dbReference>
<evidence type="ECO:0000259" key="3">
    <source>
        <dbReference type="PROSITE" id="PS50927"/>
    </source>
</evidence>
<dbReference type="Proteomes" id="UP001183629">
    <property type="component" value="Unassembled WGS sequence"/>
</dbReference>
<evidence type="ECO:0000313" key="6">
    <source>
        <dbReference type="Proteomes" id="UP001183629"/>
    </source>
</evidence>
<dbReference type="PROSITE" id="PS50943">
    <property type="entry name" value="HTH_CROC1"/>
    <property type="match status" value="1"/>
</dbReference>
<dbReference type="EMBL" id="JAVDYC010000001">
    <property type="protein sequence ID" value="MDR7320720.1"/>
    <property type="molecule type" value="Genomic_DNA"/>
</dbReference>
<keyword evidence="2" id="KW-0472">Membrane</keyword>